<dbReference type="PANTHER" id="PTHR43243:SF41">
    <property type="entry name" value="CATIONIC AMINO ACID TRANSPORTER 7, CHLOROPLASTIC"/>
    <property type="match status" value="1"/>
</dbReference>
<evidence type="ECO:0000313" key="8">
    <source>
        <dbReference type="EMBL" id="CAH8389488.1"/>
    </source>
</evidence>
<feature type="transmembrane region" description="Helical" evidence="6">
    <location>
        <begin position="346"/>
        <end position="371"/>
    </location>
</feature>
<evidence type="ECO:0000256" key="2">
    <source>
        <dbReference type="ARBA" id="ARBA00008572"/>
    </source>
</evidence>
<feature type="transmembrane region" description="Helical" evidence="6">
    <location>
        <begin position="416"/>
        <end position="437"/>
    </location>
</feature>
<evidence type="ECO:0000256" key="4">
    <source>
        <dbReference type="ARBA" id="ARBA00022989"/>
    </source>
</evidence>
<reference evidence="8 9" key="1">
    <citation type="submission" date="2022-03" db="EMBL/GenBank/DDBJ databases">
        <authorList>
            <person name="Macdonald S."/>
            <person name="Ahmed S."/>
            <person name="Newling K."/>
        </authorList>
    </citation>
    <scope>NUCLEOTIDE SEQUENCE [LARGE SCALE GENOMIC DNA]</scope>
</reference>
<organism evidence="8 9">
    <name type="scientific">Eruca vesicaria subsp. sativa</name>
    <name type="common">Garden rocket</name>
    <name type="synonym">Eruca sativa</name>
    <dbReference type="NCBI Taxonomy" id="29727"/>
    <lineage>
        <taxon>Eukaryota</taxon>
        <taxon>Viridiplantae</taxon>
        <taxon>Streptophyta</taxon>
        <taxon>Embryophyta</taxon>
        <taxon>Tracheophyta</taxon>
        <taxon>Spermatophyta</taxon>
        <taxon>Magnoliopsida</taxon>
        <taxon>eudicotyledons</taxon>
        <taxon>Gunneridae</taxon>
        <taxon>Pentapetalae</taxon>
        <taxon>rosids</taxon>
        <taxon>malvids</taxon>
        <taxon>Brassicales</taxon>
        <taxon>Brassicaceae</taxon>
        <taxon>Brassiceae</taxon>
        <taxon>Eruca</taxon>
    </lineage>
</organism>
<dbReference type="InterPro" id="IPR029485">
    <property type="entry name" value="CAT_C"/>
</dbReference>
<dbReference type="Proteomes" id="UP001642260">
    <property type="component" value="Unassembled WGS sequence"/>
</dbReference>
<name>A0ABC8M1K9_ERUVS</name>
<feature type="transmembrane region" description="Helical" evidence="6">
    <location>
        <begin position="297"/>
        <end position="319"/>
    </location>
</feature>
<evidence type="ECO:0000259" key="7">
    <source>
        <dbReference type="Pfam" id="PF13906"/>
    </source>
</evidence>
<feature type="transmembrane region" description="Helical" evidence="6">
    <location>
        <begin position="536"/>
        <end position="554"/>
    </location>
</feature>
<dbReference type="AlphaFoldDB" id="A0ABC8M1K9"/>
<comment type="subcellular location">
    <subcellularLocation>
        <location evidence="1">Membrane</location>
        <topology evidence="1">Multi-pass membrane protein</topology>
    </subcellularLocation>
</comment>
<dbReference type="Pfam" id="PF13906">
    <property type="entry name" value="AA_permease_C"/>
    <property type="match status" value="1"/>
</dbReference>
<feature type="transmembrane region" description="Helical" evidence="6">
    <location>
        <begin position="94"/>
        <end position="113"/>
    </location>
</feature>
<dbReference type="Gene3D" id="1.20.1740.10">
    <property type="entry name" value="Amino acid/polyamine transporter I"/>
    <property type="match status" value="1"/>
</dbReference>
<feature type="transmembrane region" description="Helical" evidence="6">
    <location>
        <begin position="478"/>
        <end position="496"/>
    </location>
</feature>
<dbReference type="Pfam" id="PF13520">
    <property type="entry name" value="AA_permease_2"/>
    <property type="match status" value="1"/>
</dbReference>
<feature type="transmembrane region" description="Helical" evidence="6">
    <location>
        <begin position="449"/>
        <end position="472"/>
    </location>
</feature>
<feature type="transmembrane region" description="Helical" evidence="6">
    <location>
        <begin position="189"/>
        <end position="207"/>
    </location>
</feature>
<dbReference type="PANTHER" id="PTHR43243">
    <property type="entry name" value="INNER MEMBRANE TRANSPORTER YGJI-RELATED"/>
    <property type="match status" value="1"/>
</dbReference>
<dbReference type="GO" id="GO:0016020">
    <property type="term" value="C:membrane"/>
    <property type="evidence" value="ECO:0007669"/>
    <property type="project" value="UniProtKB-SubCell"/>
</dbReference>
<gene>
    <name evidence="8" type="ORF">ERUC_LOCUS41971</name>
</gene>
<protein>
    <recommendedName>
        <fullName evidence="7">Cationic amino acid transporter C-terminal domain-containing protein</fullName>
    </recommendedName>
</protein>
<dbReference type="EMBL" id="CAKOAT010837376">
    <property type="protein sequence ID" value="CAH8389488.1"/>
    <property type="molecule type" value="Genomic_DNA"/>
</dbReference>
<evidence type="ECO:0000256" key="3">
    <source>
        <dbReference type="ARBA" id="ARBA00022692"/>
    </source>
</evidence>
<keyword evidence="3 6" id="KW-0812">Transmembrane</keyword>
<dbReference type="InterPro" id="IPR002293">
    <property type="entry name" value="AA/rel_permease1"/>
</dbReference>
<proteinExistence type="inferred from homology"/>
<evidence type="ECO:0000313" key="9">
    <source>
        <dbReference type="Proteomes" id="UP001642260"/>
    </source>
</evidence>
<evidence type="ECO:0000256" key="1">
    <source>
        <dbReference type="ARBA" id="ARBA00004141"/>
    </source>
</evidence>
<accession>A0ABC8M1K9</accession>
<feature type="transmembrane region" description="Helical" evidence="6">
    <location>
        <begin position="62"/>
        <end position="82"/>
    </location>
</feature>
<keyword evidence="4 6" id="KW-1133">Transmembrane helix</keyword>
<evidence type="ECO:0000256" key="6">
    <source>
        <dbReference type="SAM" id="Phobius"/>
    </source>
</evidence>
<sequence>MEAHYRNHGGDTSFSSLRAYLNSLSDTPSRFSRRALSVSTSYDEMSRVRAVSGEQMRRTLRWYDLVGLGIGGMIGAGVFVTTGRASRLFAGPSIVVSYAIAGLCALLSAFCYTEFAVHLPVAGGAFSYIRITFGEFPAFITGANLIMDYVMSNAAVSRGFTAYLGSAFGLSTSEWRFVVSSLPNGFNEIDPVAVIVVLAVTFIICYSTRESSKVNMVLTALHIAFIVFVIVMGFWKGDKKNLTRPDDPENPSGFFPFGASGVFNGAAMVYLSYIGYDAVSTMAEEVRDPVKDIPMGISGSVAIVIVLYCLMAVSMSMLLPYDLIDPEAPYSAAFSKTEGWEWVTKVVGIGASFGILTSLLVAMLGQARYMCVIGRSRVVPTWFAKVHPKTSTPVNASAFLGIFTAVLALFTDLNVLLNLVSIGTLFVFYMVANAVIFRRYVAVGYTEPWPTLSFLCLFSITSIVFTLVWKLAPSGSPKWFMLGASGVAAIVIVQIFHCVVPQARTPEFWGVPLMPWTPCVSIFLNIFLLGSLDAPSYIRFGFFSGLAVLVYVFYSVHASYDAEGDGSLDFKDLESHEGINRILS</sequence>
<feature type="transmembrane region" description="Helical" evidence="6">
    <location>
        <begin position="392"/>
        <end position="410"/>
    </location>
</feature>
<comment type="caution">
    <text evidence="8">The sequence shown here is derived from an EMBL/GenBank/DDBJ whole genome shotgun (WGS) entry which is preliminary data.</text>
</comment>
<evidence type="ECO:0000256" key="5">
    <source>
        <dbReference type="ARBA" id="ARBA00023136"/>
    </source>
</evidence>
<keyword evidence="5 6" id="KW-0472">Membrane</keyword>
<keyword evidence="9" id="KW-1185">Reference proteome</keyword>
<feature type="transmembrane region" description="Helical" evidence="6">
    <location>
        <begin position="125"/>
        <end position="147"/>
    </location>
</feature>
<feature type="transmembrane region" description="Helical" evidence="6">
    <location>
        <begin position="214"/>
        <end position="235"/>
    </location>
</feature>
<feature type="domain" description="Cationic amino acid transporter C-terminal" evidence="7">
    <location>
        <begin position="509"/>
        <end position="559"/>
    </location>
</feature>
<feature type="transmembrane region" description="Helical" evidence="6">
    <location>
        <begin position="508"/>
        <end position="530"/>
    </location>
</feature>
<comment type="similarity">
    <text evidence="2">Belongs to the amino acid-polyamine-organocation (APC) superfamily. Cationic amino acid transporter (CAT) (TC 2.A.3.3) family.</text>
</comment>
<feature type="transmembrane region" description="Helical" evidence="6">
    <location>
        <begin position="255"/>
        <end position="276"/>
    </location>
</feature>